<dbReference type="EMBL" id="QYBA01000021">
    <property type="protein sequence ID" value="TKY92422.1"/>
    <property type="molecule type" value="Genomic_DNA"/>
</dbReference>
<sequence length="450" mass="48089">MTQNVIIIGAGAVGMTVATFLSRHTDHHIRVFSFDTHTAYSQCGMPFALGSHLFNLTDLIVKPLNVFIDMGIDLHLKTKVNNIDVNSQKVVTKDGIFTYDFLVIATGSTPFIPPIPGNGLDGVHTLHTLSDGMNIEKALDNSTTAVIIGAGGKGSELAAGLIKRGIKVTLIQSTSQVLPSILDPDMALVVRQHLISQGIRVITGTRVDRINPNDSTRVGSVTVGDELLPADIVIITTGVKPLVDLAMDAGFDIGPAGGIVTDKYLRVKFNGKFLNNIYAGGECAQVNHLITNSPILIHSGAAARRMARVIGKNITRKTSTLSTYPPTLHPNVVAMEGLTAGSVGITSHTASKHDIYVISGTSKGYTKAGYYPGASPLHIKLIFSDTRLVGAQVVATEGVKERIDALSLAIRMGAVIDDLLRWETSYAPPVSMVIDPVTLAAEDRQKKMWK</sequence>
<evidence type="ECO:0000313" key="2">
    <source>
        <dbReference type="Proteomes" id="UP000315423"/>
    </source>
</evidence>
<organism evidence="1 2">
    <name type="scientific">Candidatus Methanomarinus sp</name>
    <dbReference type="NCBI Taxonomy" id="3386244"/>
    <lineage>
        <taxon>Archaea</taxon>
        <taxon>Methanobacteriati</taxon>
        <taxon>Methanobacteriota</taxon>
        <taxon>Stenosarchaea group</taxon>
        <taxon>Methanomicrobia</taxon>
        <taxon>Methanosarcinales</taxon>
        <taxon>ANME-2 cluster</taxon>
        <taxon>Candidatus Methanocomedenaceae</taxon>
        <taxon>Candidatus Methanomarinus</taxon>
    </lineage>
</organism>
<protein>
    <submittedName>
        <fullName evidence="1">Pyridine nucleotide-disulfide oxidoreductase</fullName>
    </submittedName>
</protein>
<reference evidence="1" key="1">
    <citation type="submission" date="2018-09" db="EMBL/GenBank/DDBJ databases">
        <title>A genomic encyclopedia of anaerobic methanotrophic archaea.</title>
        <authorList>
            <person name="Skennerton C.T."/>
            <person name="Chadwick G.L."/>
            <person name="Laso-Perez R."/>
            <person name="Leu A.O."/>
            <person name="Speth D.R."/>
            <person name="Yu H."/>
            <person name="Morgan-Lang C."/>
            <person name="Hatzenpichler R."/>
            <person name="Goudeau D."/>
            <person name="Malmstrom R."/>
            <person name="Woyke T."/>
            <person name="Hallam S."/>
            <person name="Tyson G.W."/>
            <person name="Wegener G."/>
            <person name="Boetius A."/>
            <person name="Orphan V.J."/>
        </authorList>
    </citation>
    <scope>NUCLEOTIDE SEQUENCE</scope>
    <source>
        <strain evidence="1">CONS3730D10UFb2</strain>
    </source>
</reference>
<gene>
    <name evidence="1" type="ORF">C5S46_00680</name>
</gene>
<evidence type="ECO:0000313" key="1">
    <source>
        <dbReference type="EMBL" id="TKY92422.1"/>
    </source>
</evidence>
<dbReference type="Proteomes" id="UP000315423">
    <property type="component" value="Unassembled WGS sequence"/>
</dbReference>
<name>A0AC61SCY4_9EURY</name>
<accession>A0AC61SCY4</accession>
<comment type="caution">
    <text evidence="1">The sequence shown here is derived from an EMBL/GenBank/DDBJ whole genome shotgun (WGS) entry which is preliminary data.</text>
</comment>
<proteinExistence type="predicted"/>